<comment type="subcellular location">
    <subcellularLocation>
        <location evidence="1">Cytoplasm</location>
    </subcellularLocation>
</comment>
<organism evidence="7 8">
    <name type="scientific">Stylonychia lemnae</name>
    <name type="common">Ciliate</name>
    <dbReference type="NCBI Taxonomy" id="5949"/>
    <lineage>
        <taxon>Eukaryota</taxon>
        <taxon>Sar</taxon>
        <taxon>Alveolata</taxon>
        <taxon>Ciliophora</taxon>
        <taxon>Intramacronucleata</taxon>
        <taxon>Spirotrichea</taxon>
        <taxon>Stichotrichia</taxon>
        <taxon>Sporadotrichida</taxon>
        <taxon>Oxytrichidae</taxon>
        <taxon>Stylonychinae</taxon>
        <taxon>Stylonychia</taxon>
    </lineage>
</organism>
<evidence type="ECO:0000256" key="4">
    <source>
        <dbReference type="ARBA" id="ARBA00022614"/>
    </source>
</evidence>
<dbReference type="OrthoDB" id="676979at2759"/>
<evidence type="ECO:0000256" key="2">
    <source>
        <dbReference type="ARBA" id="ARBA00014223"/>
    </source>
</evidence>
<evidence type="ECO:0000256" key="6">
    <source>
        <dbReference type="SAM" id="MobiDB-lite"/>
    </source>
</evidence>
<dbReference type="PANTHER" id="PTHR46545:SF1">
    <property type="entry name" value="LEUCINE-RICH REPEAT-CONTAINING PROTEIN 51"/>
    <property type="match status" value="1"/>
</dbReference>
<feature type="compositionally biased region" description="Polar residues" evidence="6">
    <location>
        <begin position="343"/>
        <end position="353"/>
    </location>
</feature>
<dbReference type="PROSITE" id="PS51450">
    <property type="entry name" value="LRR"/>
    <property type="match status" value="2"/>
</dbReference>
<dbReference type="InterPro" id="IPR032675">
    <property type="entry name" value="LRR_dom_sf"/>
</dbReference>
<sequence length="1125" mass="126269">MKKYQQISSTQAQEKTLKRNKSPLKQPVALSHALLSLNSMAFQGTLRNLSLQNMGIQLIDFIDPRIANQVLELDLSNNKLQSLQNIEQFRALSKLKIQHNQIQSVQELGFLSRLEQLESICIEGNPFQEEEKYIRKYIECNLRNISRTDLKSSKAHEYNMLSSPSQATTGGGGGYSQSLQNIPELMRELSNFSNTIKPLSSQNGITTTPSQQPQLNNKQISNLVNAKIGKNNAKSRRDSNEGLGSCAQNVMVGSNNLKFEDKRDYVGTAVSTSNQCNKYNTNIQIQEEADSFDMINLSGDNNMPDINLQQSRELQKRMTNNLRGIGNHCQILSNGSQERDSQLPIQKSNSTTEAPGGYVNIQSIKKDLNNLGQGGNSRNLLSGQTSLGLSRQFSQQNFGYDTGTTHQQFLQRIINHQQNPSSSESERSSVKSITTINSSSRHSNNHQIPKPSNSRNNNILLAHTAQTQRQNQSIGGLLNNYINIETSLAGNNNAAHQINSGHQTDRSQYNQNQQQNAEPFELKKSSSQMQVKLKRQSVNFQTKEGSSSRNSTVRESLLLRNDSSTIIQQNHGSLCNREINMFATMQHQRPSSPHNDQIQILNYTTTKLSTQQLEQMADIFIQRNLRSKMQKIKNHYFRSWIREAKVNNLLKQKGMIIFSKFNKIDQSLNKRAFKIKYQYLQSWKHVFAKQRFQEQVMPKLMNGVYRYVLRKVFDNIRQVPRVYSARESKRNSHAPSMTKLGHFNSLGKEMNSLLNPVGGLIPSGYATQRSRMYDGTMPESVLQEIIKENVQKTIHHDKNHNGGGSGSIITGNKTRTRNNGISQQNSNTIFGTGNSIDRKTTQGGSTNNNSVTVNNNSSTKKRKSAPFYSTNQSRNQTHIKNSQNSMSLVNSGHQANSDKKQKIANQVLKKSSSGAALNGAPSLGQSGSQQSLFKMFTTTSTSQRQNQVIERPGSGNVTGAKALHQSQSQTNILKKASVLSTSQHDTHNNSSRHKFTQNDKNGSGQKQYASQVHKMLKTSSAQQLSHAQQQHQHQPAKNSINFYSKASIDQGHDRAKLKSTQQVMRPNSSNALNMIQGGTFDYRDHLSQYEEADHSAVLISEGLKTTRAIDKQKIKLVSHQQRFQS</sequence>
<feature type="region of interest" description="Disordered" evidence="6">
    <location>
        <begin position="938"/>
        <end position="957"/>
    </location>
</feature>
<feature type="region of interest" description="Disordered" evidence="6">
    <location>
        <begin position="333"/>
        <end position="357"/>
    </location>
</feature>
<evidence type="ECO:0000313" key="7">
    <source>
        <dbReference type="EMBL" id="CDW85520.1"/>
    </source>
</evidence>
<evidence type="ECO:0000256" key="3">
    <source>
        <dbReference type="ARBA" id="ARBA00022490"/>
    </source>
</evidence>
<keyword evidence="4" id="KW-0433">Leucine-rich repeat</keyword>
<feature type="compositionally biased region" description="Polar residues" evidence="6">
    <location>
        <begin position="817"/>
        <end position="835"/>
    </location>
</feature>
<feature type="region of interest" description="Disordered" evidence="6">
    <location>
        <begin position="1"/>
        <end position="23"/>
    </location>
</feature>
<keyword evidence="8" id="KW-1185">Reference proteome</keyword>
<dbReference type="AlphaFoldDB" id="A0A078ASR9"/>
<dbReference type="Gene3D" id="3.80.10.10">
    <property type="entry name" value="Ribonuclease Inhibitor"/>
    <property type="match status" value="1"/>
</dbReference>
<dbReference type="InterPro" id="IPR001611">
    <property type="entry name" value="Leu-rich_rpt"/>
</dbReference>
<feature type="compositionally biased region" description="Polar residues" evidence="6">
    <location>
        <begin position="998"/>
        <end position="1010"/>
    </location>
</feature>
<feature type="region of interest" description="Disordered" evidence="6">
    <location>
        <begin position="417"/>
        <end position="456"/>
    </location>
</feature>
<feature type="region of interest" description="Disordered" evidence="6">
    <location>
        <begin position="196"/>
        <end position="218"/>
    </location>
</feature>
<evidence type="ECO:0000256" key="5">
    <source>
        <dbReference type="ARBA" id="ARBA00022737"/>
    </source>
</evidence>
<protein>
    <recommendedName>
        <fullName evidence="2">Leucine-rich repeat-containing protein 51</fullName>
    </recommendedName>
</protein>
<feature type="region of interest" description="Disordered" evidence="6">
    <location>
        <begin position="979"/>
        <end position="1010"/>
    </location>
</feature>
<keyword evidence="3" id="KW-0963">Cytoplasm</keyword>
<dbReference type="PANTHER" id="PTHR46545">
    <property type="entry name" value="LEUCINE-RICH REPEAT-CONTAINING PROTEIN 51"/>
    <property type="match status" value="1"/>
</dbReference>
<accession>A0A078ASR9</accession>
<reference evidence="7 8" key="1">
    <citation type="submission" date="2014-06" db="EMBL/GenBank/DDBJ databases">
        <authorList>
            <person name="Swart Estienne"/>
        </authorList>
    </citation>
    <scope>NUCLEOTIDE SEQUENCE [LARGE SCALE GENOMIC DNA]</scope>
    <source>
        <strain evidence="7 8">130c</strain>
    </source>
</reference>
<dbReference type="InParanoid" id="A0A078ASR9"/>
<evidence type="ECO:0000256" key="1">
    <source>
        <dbReference type="ARBA" id="ARBA00004496"/>
    </source>
</evidence>
<feature type="region of interest" description="Disordered" evidence="6">
    <location>
        <begin position="909"/>
        <end position="928"/>
    </location>
</feature>
<dbReference type="EMBL" id="CCKQ01013808">
    <property type="protein sequence ID" value="CDW85520.1"/>
    <property type="molecule type" value="Genomic_DNA"/>
</dbReference>
<feature type="compositionally biased region" description="Low complexity" evidence="6">
    <location>
        <begin position="845"/>
        <end position="858"/>
    </location>
</feature>
<dbReference type="Proteomes" id="UP000039865">
    <property type="component" value="Unassembled WGS sequence"/>
</dbReference>
<feature type="compositionally biased region" description="Polar residues" evidence="6">
    <location>
        <begin position="494"/>
        <end position="517"/>
    </location>
</feature>
<dbReference type="SUPFAM" id="SSF52058">
    <property type="entry name" value="L domain-like"/>
    <property type="match status" value="1"/>
</dbReference>
<evidence type="ECO:0000313" key="8">
    <source>
        <dbReference type="Proteomes" id="UP000039865"/>
    </source>
</evidence>
<keyword evidence="5" id="KW-0677">Repeat</keyword>
<feature type="compositionally biased region" description="Polar residues" evidence="6">
    <location>
        <begin position="938"/>
        <end position="948"/>
    </location>
</feature>
<feature type="compositionally biased region" description="Polar residues" evidence="6">
    <location>
        <begin position="1"/>
        <end position="14"/>
    </location>
</feature>
<name>A0A078ASR9_STYLE</name>
<proteinExistence type="predicted"/>
<feature type="region of interest" description="Disordered" evidence="6">
    <location>
        <begin position="494"/>
        <end position="529"/>
    </location>
</feature>
<feature type="compositionally biased region" description="Polar residues" evidence="6">
    <location>
        <begin position="430"/>
        <end position="456"/>
    </location>
</feature>
<gene>
    <name evidence="7" type="primary">Contig1638.g1780</name>
    <name evidence="7" type="ORF">STYLEM_14599</name>
</gene>
<feature type="region of interest" description="Disordered" evidence="6">
    <location>
        <begin position="795"/>
        <end position="873"/>
    </location>
</feature>
<dbReference type="GO" id="GO:0005737">
    <property type="term" value="C:cytoplasm"/>
    <property type="evidence" value="ECO:0007669"/>
    <property type="project" value="UniProtKB-SubCell"/>
</dbReference>